<feature type="transmembrane region" description="Helical" evidence="2">
    <location>
        <begin position="115"/>
        <end position="132"/>
    </location>
</feature>
<dbReference type="InParanoid" id="A0A7M7PSY8"/>
<accession>A0A7M7PSY8</accession>
<evidence type="ECO:0000313" key="4">
    <source>
        <dbReference type="Proteomes" id="UP000007110"/>
    </source>
</evidence>
<reference evidence="3" key="2">
    <citation type="submission" date="2021-01" db="UniProtKB">
        <authorList>
            <consortium name="EnsemblMetazoa"/>
        </authorList>
    </citation>
    <scope>IDENTIFICATION</scope>
</reference>
<feature type="transmembrane region" description="Helical" evidence="2">
    <location>
        <begin position="77"/>
        <end position="103"/>
    </location>
</feature>
<dbReference type="Proteomes" id="UP000007110">
    <property type="component" value="Unassembled WGS sequence"/>
</dbReference>
<dbReference type="EnsemblMetazoa" id="XM_031000117">
    <property type="protein sequence ID" value="XP_030855977"/>
    <property type="gene ID" value="LOC105439336"/>
</dbReference>
<evidence type="ECO:0000256" key="1">
    <source>
        <dbReference type="SAM" id="MobiDB-lite"/>
    </source>
</evidence>
<dbReference type="OMA" id="DCTIQRM"/>
<protein>
    <submittedName>
        <fullName evidence="3">Uncharacterized protein</fullName>
    </submittedName>
</protein>
<dbReference type="OrthoDB" id="6157510at2759"/>
<keyword evidence="2" id="KW-0472">Membrane</keyword>
<dbReference type="KEGG" id="spu:105439336"/>
<dbReference type="PANTHER" id="PTHR33444:SF2">
    <property type="entry name" value="MARVEL DOMAIN-CONTAINING PROTEIN"/>
    <property type="match status" value="1"/>
</dbReference>
<keyword evidence="4" id="KW-1185">Reference proteome</keyword>
<keyword evidence="2" id="KW-0812">Transmembrane</keyword>
<dbReference type="AlphaFoldDB" id="A0A7M7PSY8"/>
<evidence type="ECO:0000256" key="2">
    <source>
        <dbReference type="SAM" id="Phobius"/>
    </source>
</evidence>
<dbReference type="GeneID" id="105439336"/>
<evidence type="ECO:0000313" key="3">
    <source>
        <dbReference type="EnsemblMetazoa" id="XP_030855977"/>
    </source>
</evidence>
<name>A0A7M7PSY8_STRPU</name>
<dbReference type="RefSeq" id="XP_030855977.1">
    <property type="nucleotide sequence ID" value="XM_031000117.1"/>
</dbReference>
<reference evidence="4" key="1">
    <citation type="submission" date="2015-02" db="EMBL/GenBank/DDBJ databases">
        <title>Genome sequencing for Strongylocentrotus purpuratus.</title>
        <authorList>
            <person name="Murali S."/>
            <person name="Liu Y."/>
            <person name="Vee V."/>
            <person name="English A."/>
            <person name="Wang M."/>
            <person name="Skinner E."/>
            <person name="Han Y."/>
            <person name="Muzny D.M."/>
            <person name="Worley K.C."/>
            <person name="Gibbs R.A."/>
        </authorList>
    </citation>
    <scope>NUCLEOTIDE SEQUENCE</scope>
</reference>
<keyword evidence="2" id="KW-1133">Transmembrane helix</keyword>
<feature type="transmembrane region" description="Helical" evidence="2">
    <location>
        <begin position="204"/>
        <end position="228"/>
    </location>
</feature>
<organism evidence="3 4">
    <name type="scientific">Strongylocentrotus purpuratus</name>
    <name type="common">Purple sea urchin</name>
    <dbReference type="NCBI Taxonomy" id="7668"/>
    <lineage>
        <taxon>Eukaryota</taxon>
        <taxon>Metazoa</taxon>
        <taxon>Echinodermata</taxon>
        <taxon>Eleutherozoa</taxon>
        <taxon>Echinozoa</taxon>
        <taxon>Echinoidea</taxon>
        <taxon>Euechinoidea</taxon>
        <taxon>Echinacea</taxon>
        <taxon>Camarodonta</taxon>
        <taxon>Echinidea</taxon>
        <taxon>Strongylocentrotidae</taxon>
        <taxon>Strongylocentrotus</taxon>
    </lineage>
</organism>
<sequence>MPMHATRRAIDCIDPWSYNRLAEGNTALGMSSTAPASNDATQQNASPSSNQSIFDQIKSEKEKDGSLVSFIGSVIRILFGTSIVSLLMAVSLVILIAMIAIGAVYFDNCPAQNLIPIYLIIMGAASIVKTLINLKGRAQRSRLPSEEQADFKPNKVERIISLLIGVFIFGFFIAGNVWICGIFRPNTTDNSATDYCHPTLYYFAFWWNNVCYIIGIVCFFCCCCYGCLARRYATTKGAAGANSENRDVP</sequence>
<dbReference type="PANTHER" id="PTHR33444">
    <property type="entry name" value="SI:DKEY-19B23.12-RELATED"/>
    <property type="match status" value="1"/>
</dbReference>
<dbReference type="InterPro" id="IPR040350">
    <property type="entry name" value="TMEM272"/>
</dbReference>
<feature type="region of interest" description="Disordered" evidence="1">
    <location>
        <begin position="32"/>
        <end position="53"/>
    </location>
</feature>
<proteinExistence type="predicted"/>
<feature type="transmembrane region" description="Helical" evidence="2">
    <location>
        <begin position="159"/>
        <end position="184"/>
    </location>
</feature>